<dbReference type="EMBL" id="ML208260">
    <property type="protein sequence ID" value="TFK76443.1"/>
    <property type="molecule type" value="Genomic_DNA"/>
</dbReference>
<keyword evidence="2" id="KW-1185">Reference proteome</keyword>
<name>A0ACD3BEI0_9AGAR</name>
<sequence>MADPTVIQHLKLGVVVCDQAISSLKDRPRSQDALPPDLAVVHKDFISLLSLLYAATTKLSLALKPSSPTYNASVTPLKDITAHVNALAHCTGLFDGATLQKEVSSTATGVIESVRDLLQTFLDIDSSNDRENNTGQAGDLYLVKTGAVHHQIDRARSNGGLSQSNIDAVGKILLQNQGSLDDAVAEAKELLADHENPEDIDDGWDELGITSPEFTKEELEQMRKVHLILRMSSLLHGRIRTDLLSSDGVDTLDLTTLDEFPPLSQKLQVAFDEMVAMLYLRVPEDAAAECRSFQELVGQLRTQCQPWYPPSEPSPPDANGKKRKNIEKWFTTCFDQLEKALNDLLTTLEQSS</sequence>
<gene>
    <name evidence="1" type="ORF">BDN72DRAFT_831016</name>
</gene>
<accession>A0ACD3BEI0</accession>
<evidence type="ECO:0000313" key="2">
    <source>
        <dbReference type="Proteomes" id="UP000308600"/>
    </source>
</evidence>
<reference evidence="1 2" key="1">
    <citation type="journal article" date="2019" name="Nat. Ecol. Evol.">
        <title>Megaphylogeny resolves global patterns of mushroom evolution.</title>
        <authorList>
            <person name="Varga T."/>
            <person name="Krizsan K."/>
            <person name="Foldi C."/>
            <person name="Dima B."/>
            <person name="Sanchez-Garcia M."/>
            <person name="Sanchez-Ramirez S."/>
            <person name="Szollosi G.J."/>
            <person name="Szarkandi J.G."/>
            <person name="Papp V."/>
            <person name="Albert L."/>
            <person name="Andreopoulos W."/>
            <person name="Angelini C."/>
            <person name="Antonin V."/>
            <person name="Barry K.W."/>
            <person name="Bougher N.L."/>
            <person name="Buchanan P."/>
            <person name="Buyck B."/>
            <person name="Bense V."/>
            <person name="Catcheside P."/>
            <person name="Chovatia M."/>
            <person name="Cooper J."/>
            <person name="Damon W."/>
            <person name="Desjardin D."/>
            <person name="Finy P."/>
            <person name="Geml J."/>
            <person name="Haridas S."/>
            <person name="Hughes K."/>
            <person name="Justo A."/>
            <person name="Karasinski D."/>
            <person name="Kautmanova I."/>
            <person name="Kiss B."/>
            <person name="Kocsube S."/>
            <person name="Kotiranta H."/>
            <person name="LaButti K.M."/>
            <person name="Lechner B.E."/>
            <person name="Liimatainen K."/>
            <person name="Lipzen A."/>
            <person name="Lukacs Z."/>
            <person name="Mihaltcheva S."/>
            <person name="Morgado L.N."/>
            <person name="Niskanen T."/>
            <person name="Noordeloos M.E."/>
            <person name="Ohm R.A."/>
            <person name="Ortiz-Santana B."/>
            <person name="Ovrebo C."/>
            <person name="Racz N."/>
            <person name="Riley R."/>
            <person name="Savchenko A."/>
            <person name="Shiryaev A."/>
            <person name="Soop K."/>
            <person name="Spirin V."/>
            <person name="Szebenyi C."/>
            <person name="Tomsovsky M."/>
            <person name="Tulloss R.E."/>
            <person name="Uehling J."/>
            <person name="Grigoriev I.V."/>
            <person name="Vagvolgyi C."/>
            <person name="Papp T."/>
            <person name="Martin F.M."/>
            <person name="Miettinen O."/>
            <person name="Hibbett D.S."/>
            <person name="Nagy L.G."/>
        </authorList>
    </citation>
    <scope>NUCLEOTIDE SEQUENCE [LARGE SCALE GENOMIC DNA]</scope>
    <source>
        <strain evidence="1 2">NL-1719</strain>
    </source>
</reference>
<protein>
    <submittedName>
        <fullName evidence="1">Uncharacterized protein</fullName>
    </submittedName>
</protein>
<evidence type="ECO:0000313" key="1">
    <source>
        <dbReference type="EMBL" id="TFK76443.1"/>
    </source>
</evidence>
<organism evidence="1 2">
    <name type="scientific">Pluteus cervinus</name>
    <dbReference type="NCBI Taxonomy" id="181527"/>
    <lineage>
        <taxon>Eukaryota</taxon>
        <taxon>Fungi</taxon>
        <taxon>Dikarya</taxon>
        <taxon>Basidiomycota</taxon>
        <taxon>Agaricomycotina</taxon>
        <taxon>Agaricomycetes</taxon>
        <taxon>Agaricomycetidae</taxon>
        <taxon>Agaricales</taxon>
        <taxon>Pluteineae</taxon>
        <taxon>Pluteaceae</taxon>
        <taxon>Pluteus</taxon>
    </lineage>
</organism>
<proteinExistence type="predicted"/>
<dbReference type="Proteomes" id="UP000308600">
    <property type="component" value="Unassembled WGS sequence"/>
</dbReference>